<evidence type="ECO:0000313" key="3">
    <source>
        <dbReference type="Proteomes" id="UP001519362"/>
    </source>
</evidence>
<evidence type="ECO:0000313" key="2">
    <source>
        <dbReference type="EMBL" id="MBP2436691.1"/>
    </source>
</evidence>
<name>A0ABS4ZHC9_9MICO</name>
<feature type="transmembrane region" description="Helical" evidence="1">
    <location>
        <begin position="91"/>
        <end position="112"/>
    </location>
</feature>
<reference evidence="2 3" key="1">
    <citation type="submission" date="2021-03" db="EMBL/GenBank/DDBJ databases">
        <title>Sequencing the genomes of 1000 actinobacteria strains.</title>
        <authorList>
            <person name="Klenk H.-P."/>
        </authorList>
    </citation>
    <scope>NUCLEOTIDE SEQUENCE [LARGE SCALE GENOMIC DNA]</scope>
    <source>
        <strain evidence="2 3">DSM 24221</strain>
    </source>
</reference>
<evidence type="ECO:0008006" key="4">
    <source>
        <dbReference type="Google" id="ProtNLM"/>
    </source>
</evidence>
<dbReference type="InterPro" id="IPR009937">
    <property type="entry name" value="Phage_holin_3_6"/>
</dbReference>
<dbReference type="Proteomes" id="UP001519362">
    <property type="component" value="Unassembled WGS sequence"/>
</dbReference>
<accession>A0ABS4ZHC9</accession>
<organism evidence="2 3">
    <name type="scientific">Microbacterium amylolyticum</name>
    <dbReference type="NCBI Taxonomy" id="936337"/>
    <lineage>
        <taxon>Bacteria</taxon>
        <taxon>Bacillati</taxon>
        <taxon>Actinomycetota</taxon>
        <taxon>Actinomycetes</taxon>
        <taxon>Micrococcales</taxon>
        <taxon>Microbacteriaceae</taxon>
        <taxon>Microbacterium</taxon>
    </lineage>
</organism>
<gene>
    <name evidence="2" type="ORF">JOF34_001277</name>
</gene>
<protein>
    <recommendedName>
        <fullName evidence="4">Phage holin family protein</fullName>
    </recommendedName>
</protein>
<dbReference type="RefSeq" id="WP_165135763.1">
    <property type="nucleotide sequence ID" value="NZ_CP049253.1"/>
</dbReference>
<dbReference type="Pfam" id="PF07332">
    <property type="entry name" value="Phage_holin_3_6"/>
    <property type="match status" value="1"/>
</dbReference>
<proteinExistence type="predicted"/>
<keyword evidence="1" id="KW-0812">Transmembrane</keyword>
<keyword evidence="1" id="KW-1133">Transmembrane helix</keyword>
<comment type="caution">
    <text evidence="2">The sequence shown here is derived from an EMBL/GenBank/DDBJ whole genome shotgun (WGS) entry which is preliminary data.</text>
</comment>
<keyword evidence="1" id="KW-0472">Membrane</keyword>
<evidence type="ECO:0000256" key="1">
    <source>
        <dbReference type="SAM" id="Phobius"/>
    </source>
</evidence>
<feature type="transmembrane region" description="Helical" evidence="1">
    <location>
        <begin position="57"/>
        <end position="85"/>
    </location>
</feature>
<sequence>MAKKTPGPSPIRDRADDSLLSLIADVPELVKNLLRAEFAAIKTYAIQLIKHGGFTALWAFAALFFLFWTIPAFLAFFTIFLALWLPLWASALIVLGIGVVMIAVCGICAYLFHIRKIQKLESPGAAAKADAAIVKEFADEF</sequence>
<dbReference type="EMBL" id="JAGIOL010000001">
    <property type="protein sequence ID" value="MBP2436691.1"/>
    <property type="molecule type" value="Genomic_DNA"/>
</dbReference>
<keyword evidence="3" id="KW-1185">Reference proteome</keyword>